<feature type="compositionally biased region" description="Low complexity" evidence="1">
    <location>
        <begin position="275"/>
        <end position="290"/>
    </location>
</feature>
<sequence length="380" mass="41823">MRSIIGMNDRIPCGLTPDHDFSSLPPSRDHRLPFVCNRCLAPLTDATAVLSDCGHLFCISPCADKVQVTQRCLVCRAQPCRLARLRDGGRELAPETRAYVLSGGVEATLRRVIDMVRFRERQWMYVREKMDQWADTECHLRAHLQQQERAQAQSLWERDQWRETALRHAEAGATRATTTTTTTTMPARAGAGDAHWGHSWRWPAHPPGDAVARPTRPPMPPLTTAVVPEEHSHEVCTTRTRPQASLPNTPMRSVQRPSLATTANPRSTHRATVGRALSITTTTSRSAAPTRSRHASITAGTGRQRALPTLSLASAQRQRALRSLRSGSISGSRALTGAPSATTARLTSLHPPPPTQRTKRALPSWSSIPPPPPPPTTMRL</sequence>
<dbReference type="AlphaFoldDB" id="A0AAV9J0A3"/>
<dbReference type="InterPro" id="IPR013083">
    <property type="entry name" value="Znf_RING/FYVE/PHD"/>
</dbReference>
<organism evidence="2 3">
    <name type="scientific">Cyanidium caldarium</name>
    <name type="common">Red alga</name>
    <dbReference type="NCBI Taxonomy" id="2771"/>
    <lineage>
        <taxon>Eukaryota</taxon>
        <taxon>Rhodophyta</taxon>
        <taxon>Bangiophyceae</taxon>
        <taxon>Cyanidiales</taxon>
        <taxon>Cyanidiaceae</taxon>
        <taxon>Cyanidium</taxon>
    </lineage>
</organism>
<name>A0AAV9J0A3_CYACA</name>
<dbReference type="EMBL" id="JANCYW010000014">
    <property type="protein sequence ID" value="KAK4537750.1"/>
    <property type="molecule type" value="Genomic_DNA"/>
</dbReference>
<feature type="region of interest" description="Disordered" evidence="1">
    <location>
        <begin position="168"/>
        <end position="304"/>
    </location>
</feature>
<protein>
    <recommendedName>
        <fullName evidence="4">RING-type domain-containing protein</fullName>
    </recommendedName>
</protein>
<reference evidence="2 3" key="1">
    <citation type="submission" date="2022-07" db="EMBL/GenBank/DDBJ databases">
        <title>Genome-wide signatures of adaptation to extreme environments.</title>
        <authorList>
            <person name="Cho C.H."/>
            <person name="Yoon H.S."/>
        </authorList>
    </citation>
    <scope>NUCLEOTIDE SEQUENCE [LARGE SCALE GENOMIC DNA]</scope>
    <source>
        <strain evidence="2 3">DBV 063 E5</strain>
    </source>
</reference>
<proteinExistence type="predicted"/>
<comment type="caution">
    <text evidence="2">The sequence shown here is derived from an EMBL/GenBank/DDBJ whole genome shotgun (WGS) entry which is preliminary data.</text>
</comment>
<evidence type="ECO:0000256" key="1">
    <source>
        <dbReference type="SAM" id="MobiDB-lite"/>
    </source>
</evidence>
<accession>A0AAV9J0A3</accession>
<evidence type="ECO:0000313" key="2">
    <source>
        <dbReference type="EMBL" id="KAK4537750.1"/>
    </source>
</evidence>
<evidence type="ECO:0000313" key="3">
    <source>
        <dbReference type="Proteomes" id="UP001301350"/>
    </source>
</evidence>
<feature type="compositionally biased region" description="Pro residues" evidence="1">
    <location>
        <begin position="368"/>
        <end position="380"/>
    </location>
</feature>
<keyword evidence="3" id="KW-1185">Reference proteome</keyword>
<dbReference type="Gene3D" id="3.30.40.10">
    <property type="entry name" value="Zinc/RING finger domain, C3HC4 (zinc finger)"/>
    <property type="match status" value="1"/>
</dbReference>
<gene>
    <name evidence="2" type="ORF">CDCA_CDCA14G3775</name>
</gene>
<feature type="compositionally biased region" description="Low complexity" evidence="1">
    <location>
        <begin position="323"/>
        <end position="335"/>
    </location>
</feature>
<feature type="compositionally biased region" description="Polar residues" evidence="1">
    <location>
        <begin position="237"/>
        <end position="266"/>
    </location>
</feature>
<feature type="compositionally biased region" description="Low complexity" evidence="1">
    <location>
        <begin position="171"/>
        <end position="192"/>
    </location>
</feature>
<evidence type="ECO:0008006" key="4">
    <source>
        <dbReference type="Google" id="ProtNLM"/>
    </source>
</evidence>
<dbReference type="Proteomes" id="UP001301350">
    <property type="component" value="Unassembled WGS sequence"/>
</dbReference>
<feature type="region of interest" description="Disordered" evidence="1">
    <location>
        <begin position="323"/>
        <end position="380"/>
    </location>
</feature>